<protein>
    <submittedName>
        <fullName evidence="1">Uncharacterized protein</fullName>
    </submittedName>
</protein>
<keyword evidence="2" id="KW-1185">Reference proteome</keyword>
<evidence type="ECO:0000313" key="1">
    <source>
        <dbReference type="EMBL" id="KXN73997.1"/>
    </source>
</evidence>
<organism evidence="1 2">
    <name type="scientific">Conidiobolus coronatus (strain ATCC 28846 / CBS 209.66 / NRRL 28638)</name>
    <name type="common">Delacroixia coronata</name>
    <dbReference type="NCBI Taxonomy" id="796925"/>
    <lineage>
        <taxon>Eukaryota</taxon>
        <taxon>Fungi</taxon>
        <taxon>Fungi incertae sedis</taxon>
        <taxon>Zoopagomycota</taxon>
        <taxon>Entomophthoromycotina</taxon>
        <taxon>Entomophthoromycetes</taxon>
        <taxon>Entomophthorales</taxon>
        <taxon>Ancylistaceae</taxon>
        <taxon>Conidiobolus</taxon>
    </lineage>
</organism>
<proteinExistence type="predicted"/>
<accession>A0A137PG67</accession>
<dbReference type="STRING" id="796925.A0A137PG67"/>
<sequence>MKDANFVIQGIYYNLDFAKSFLEVKKILNNVKVAINARFIINNNITIPFPESLPYCICFPRVTCEYTYRELYRRYPELMYNIARACAIADYRQLCNELNILSETNLMTEAYYTDGNTRSHLLNLDKPMYAVMDELKAEIINPRQVVHNFGCTAICSLLEKNFVTFCGLL</sequence>
<evidence type="ECO:0000313" key="2">
    <source>
        <dbReference type="Proteomes" id="UP000070444"/>
    </source>
</evidence>
<dbReference type="AlphaFoldDB" id="A0A137PG67"/>
<reference evidence="1 2" key="1">
    <citation type="journal article" date="2015" name="Genome Biol. Evol.">
        <title>Phylogenomic analyses indicate that early fungi evolved digesting cell walls of algal ancestors of land plants.</title>
        <authorList>
            <person name="Chang Y."/>
            <person name="Wang S."/>
            <person name="Sekimoto S."/>
            <person name="Aerts A.L."/>
            <person name="Choi C."/>
            <person name="Clum A."/>
            <person name="LaButti K.M."/>
            <person name="Lindquist E.A."/>
            <person name="Yee Ngan C."/>
            <person name="Ohm R.A."/>
            <person name="Salamov A.A."/>
            <person name="Grigoriev I.V."/>
            <person name="Spatafora J.W."/>
            <person name="Berbee M.L."/>
        </authorList>
    </citation>
    <scope>NUCLEOTIDE SEQUENCE [LARGE SCALE GENOMIC DNA]</scope>
    <source>
        <strain evidence="1 2">NRRL 28638</strain>
    </source>
</reference>
<gene>
    <name evidence="1" type="ORF">CONCODRAFT_3072</name>
</gene>
<name>A0A137PG67_CONC2</name>
<dbReference type="Proteomes" id="UP000070444">
    <property type="component" value="Unassembled WGS sequence"/>
</dbReference>
<dbReference type="EMBL" id="KQ964429">
    <property type="protein sequence ID" value="KXN73997.1"/>
    <property type="molecule type" value="Genomic_DNA"/>
</dbReference>
<dbReference type="OrthoDB" id="4360026at2759"/>